<dbReference type="AlphaFoldDB" id="F6DTX2"/>
<dbReference type="InterPro" id="IPR044068">
    <property type="entry name" value="CB"/>
</dbReference>
<evidence type="ECO:0000313" key="8">
    <source>
        <dbReference type="Proteomes" id="UP000009234"/>
    </source>
</evidence>
<organism evidence="7 8">
    <name type="scientific">Desulforamulus ruminis (strain ATCC 23193 / DSM 2154 / NCIMB 8452 / DL)</name>
    <name type="common">Desulfotomaculum ruminis</name>
    <dbReference type="NCBI Taxonomy" id="696281"/>
    <lineage>
        <taxon>Bacteria</taxon>
        <taxon>Bacillati</taxon>
        <taxon>Bacillota</taxon>
        <taxon>Clostridia</taxon>
        <taxon>Eubacteriales</taxon>
        <taxon>Peptococcaceae</taxon>
        <taxon>Desulforamulus</taxon>
    </lineage>
</organism>
<dbReference type="InterPro" id="IPR002104">
    <property type="entry name" value="Integrase_catalytic"/>
</dbReference>
<dbReference type="eggNOG" id="COG4974">
    <property type="taxonomic scope" value="Bacteria"/>
</dbReference>
<comment type="similarity">
    <text evidence="1">Belongs to the 'phage' integrase family.</text>
</comment>
<dbReference type="EMBL" id="CP002780">
    <property type="protein sequence ID" value="AEG58990.1"/>
    <property type="molecule type" value="Genomic_DNA"/>
</dbReference>
<dbReference type="Gene3D" id="1.10.150.130">
    <property type="match status" value="1"/>
</dbReference>
<dbReference type="Pfam" id="PF00589">
    <property type="entry name" value="Phage_integrase"/>
    <property type="match status" value="1"/>
</dbReference>
<feature type="domain" description="Tyr recombinase" evidence="5">
    <location>
        <begin position="219"/>
        <end position="420"/>
    </location>
</feature>
<dbReference type="InterPro" id="IPR011010">
    <property type="entry name" value="DNA_brk_join_enz"/>
</dbReference>
<dbReference type="GO" id="GO:0015074">
    <property type="term" value="P:DNA integration"/>
    <property type="evidence" value="ECO:0007669"/>
    <property type="project" value="InterPro"/>
</dbReference>
<gene>
    <name evidence="7" type="ordered locus">Desru_0706</name>
</gene>
<dbReference type="CDD" id="cd00397">
    <property type="entry name" value="DNA_BRE_C"/>
    <property type="match status" value="1"/>
</dbReference>
<dbReference type="PANTHER" id="PTHR30349">
    <property type="entry name" value="PHAGE INTEGRASE-RELATED"/>
    <property type="match status" value="1"/>
</dbReference>
<dbReference type="PANTHER" id="PTHR30349:SF41">
    <property type="entry name" value="INTEGRASE_RECOMBINASE PROTEIN MJ0367-RELATED"/>
    <property type="match status" value="1"/>
</dbReference>
<dbReference type="Gene3D" id="1.10.443.10">
    <property type="entry name" value="Intergrase catalytic core"/>
    <property type="match status" value="1"/>
</dbReference>
<proteinExistence type="inferred from homology"/>
<dbReference type="GO" id="GO:0003677">
    <property type="term" value="F:DNA binding"/>
    <property type="evidence" value="ECO:0007669"/>
    <property type="project" value="UniProtKB-UniRule"/>
</dbReference>
<dbReference type="PROSITE" id="PS51900">
    <property type="entry name" value="CB"/>
    <property type="match status" value="2"/>
</dbReference>
<evidence type="ECO:0000313" key="7">
    <source>
        <dbReference type="EMBL" id="AEG58990.1"/>
    </source>
</evidence>
<dbReference type="HOGENOM" id="CLU_646778_0_0_9"/>
<sequence length="424" mass="49674">MNIIEEYRSLLLKKYSKSTARSYFSPIKNYLNWLKGIDSEEVLKYMVMQLETYLGALHPVENKSTKDRLRYFFTWALDSKGLPPNIPENKKIFLESFIITGQRIKADKEPLIGVLKEYSEWDQMQTLSENTNKSYLTNNKLFIQWMSSHTNEEFNPLNITPSLIKTYRDELVKTNTPGTTNTKLMAIMSLCNFLVEKDFLESNPAKRIRGLLCDEVSNGEDKWLSPREQSLLIHRLEKENILLDITMVLVMLDAGLRPSEVVKLDLNNLTLYPVNQSKIYINNSKRNKSRSVPMKFIEKRFKDKMKYIGGRLHEALRKYIDFRENQYGSDQEALFILRGKRIDYQYLHQRVEYYRQLTGIRRLNPRTLRHSFAKNLKDNGASDTEVAFLLGHTKKNGDPNIQMVARYTKPGTQDLQRTVNRLSE</sequence>
<feature type="domain" description="Core-binding (CB)" evidence="6">
    <location>
        <begin position="1"/>
        <end position="77"/>
    </location>
</feature>
<evidence type="ECO:0000256" key="2">
    <source>
        <dbReference type="ARBA" id="ARBA00023125"/>
    </source>
</evidence>
<dbReference type="OrthoDB" id="9785687at2"/>
<keyword evidence="8" id="KW-1185">Reference proteome</keyword>
<dbReference type="Proteomes" id="UP000009234">
    <property type="component" value="Chromosome"/>
</dbReference>
<dbReference type="PROSITE" id="PS51898">
    <property type="entry name" value="TYR_RECOMBINASE"/>
    <property type="match status" value="1"/>
</dbReference>
<dbReference type="GO" id="GO:0006310">
    <property type="term" value="P:DNA recombination"/>
    <property type="evidence" value="ECO:0007669"/>
    <property type="project" value="UniProtKB-KW"/>
</dbReference>
<dbReference type="STRING" id="696281.Desru_0706"/>
<evidence type="ECO:0000259" key="6">
    <source>
        <dbReference type="PROSITE" id="PS51900"/>
    </source>
</evidence>
<dbReference type="InterPro" id="IPR010998">
    <property type="entry name" value="Integrase_recombinase_N"/>
</dbReference>
<keyword evidence="3" id="KW-0233">DNA recombination</keyword>
<evidence type="ECO:0000256" key="3">
    <source>
        <dbReference type="ARBA" id="ARBA00023172"/>
    </source>
</evidence>
<reference evidence="8" key="1">
    <citation type="submission" date="2011-05" db="EMBL/GenBank/DDBJ databases">
        <title>Complete sequence of Desulfotomaculum ruminis DSM 2154.</title>
        <authorList>
            <person name="Lucas S."/>
            <person name="Copeland A."/>
            <person name="Lapidus A."/>
            <person name="Cheng J.-F."/>
            <person name="Goodwin L."/>
            <person name="Pitluck S."/>
            <person name="Lu M."/>
            <person name="Detter J.C."/>
            <person name="Han C."/>
            <person name="Tapia R."/>
            <person name="Land M."/>
            <person name="Hauser L."/>
            <person name="Kyrpides N."/>
            <person name="Ivanova N."/>
            <person name="Mikhailova N."/>
            <person name="Pagani I."/>
            <person name="Stams A.J.M."/>
            <person name="Plugge C.M."/>
            <person name="Muyzer G."/>
            <person name="Kuever J."/>
            <person name="Parshina S.N."/>
            <person name="Ivanova A.E."/>
            <person name="Nazina T.N."/>
            <person name="Brambilla E."/>
            <person name="Spring S."/>
            <person name="Klenk H.-P."/>
            <person name="Woyke T."/>
        </authorList>
    </citation>
    <scope>NUCLEOTIDE SEQUENCE [LARGE SCALE GENOMIC DNA]</scope>
    <source>
        <strain evidence="8">ATCC 23193 / DSM 2154 / NCIB 8452 / DL</strain>
    </source>
</reference>
<reference evidence="7 8" key="2">
    <citation type="journal article" date="2012" name="Stand. Genomic Sci.">
        <title>Complete genome sequence of the sulfate-reducing firmicute Desulfotomaculum ruminis type strain (DL(T)).</title>
        <authorList>
            <person name="Spring S."/>
            <person name="Visser M."/>
            <person name="Lu M."/>
            <person name="Copeland A."/>
            <person name="Lapidus A."/>
            <person name="Lucas S."/>
            <person name="Cheng J.F."/>
            <person name="Han C."/>
            <person name="Tapia R."/>
            <person name="Goodwin L.A."/>
            <person name="Pitluck S."/>
            <person name="Ivanova N."/>
            <person name="Land M."/>
            <person name="Hauser L."/>
            <person name="Larimer F."/>
            <person name="Rohde M."/>
            <person name="Goker M."/>
            <person name="Detter J.C."/>
            <person name="Kyrpides N.C."/>
            <person name="Woyke T."/>
            <person name="Schaap P.J."/>
            <person name="Plugge C.M."/>
            <person name="Muyzer G."/>
            <person name="Kuever J."/>
            <person name="Pereira I.A."/>
            <person name="Parshina S.N."/>
            <person name="Bernier-Latmani R."/>
            <person name="Stams A.J."/>
            <person name="Klenk H.P."/>
        </authorList>
    </citation>
    <scope>NUCLEOTIDE SEQUENCE [LARGE SCALE GENOMIC DNA]</scope>
    <source>
        <strain evidence="8">ATCC 23193 / DSM 2154 / NCIB 8452 / DL</strain>
    </source>
</reference>
<evidence type="ECO:0000256" key="4">
    <source>
        <dbReference type="PROSITE-ProRule" id="PRU01248"/>
    </source>
</evidence>
<evidence type="ECO:0000259" key="5">
    <source>
        <dbReference type="PROSITE" id="PS51898"/>
    </source>
</evidence>
<protein>
    <submittedName>
        <fullName evidence="7">Integrase family protein</fullName>
    </submittedName>
</protein>
<dbReference type="KEGG" id="dru:Desru_0706"/>
<dbReference type="SUPFAM" id="SSF56349">
    <property type="entry name" value="DNA breaking-rejoining enzymes"/>
    <property type="match status" value="1"/>
</dbReference>
<evidence type="ECO:0000256" key="1">
    <source>
        <dbReference type="ARBA" id="ARBA00008857"/>
    </source>
</evidence>
<dbReference type="InterPro" id="IPR050090">
    <property type="entry name" value="Tyrosine_recombinase_XerCD"/>
</dbReference>
<name>F6DTX2_DESRL</name>
<feature type="domain" description="Core-binding (CB)" evidence="6">
    <location>
        <begin position="109"/>
        <end position="195"/>
    </location>
</feature>
<accession>F6DTX2</accession>
<dbReference type="InterPro" id="IPR013762">
    <property type="entry name" value="Integrase-like_cat_sf"/>
</dbReference>
<keyword evidence="2 4" id="KW-0238">DNA-binding</keyword>